<feature type="transmembrane region" description="Helical" evidence="1">
    <location>
        <begin position="244"/>
        <end position="262"/>
    </location>
</feature>
<keyword evidence="1" id="KW-1133">Transmembrane helix</keyword>
<feature type="transmembrane region" description="Helical" evidence="1">
    <location>
        <begin position="126"/>
        <end position="148"/>
    </location>
</feature>
<dbReference type="Pfam" id="PF12040">
    <property type="entry name" value="DUF3526"/>
    <property type="match status" value="1"/>
</dbReference>
<sequence>MLKLIIKKEILTALRDIRLQISGGILIVLMLTAVLVGRQGQRKIGVERTKAQSAMYDKWLNQGNKHPHSAAHYGQFAFKPKPVLSFLDVGLDNYTGISVFLEAHKQNEILFSAAQDSNGMTRFGEMTAALILQVLLPLLIIFLTFNIFSKEREEGTLKLIHAQGLSLRQLFLGKVWGTYLMVLLIFLPIIVLAYLLLDDQSVNLDGGVTMKFLSLTSGYAIYFLVFVLLCVLISAFAKSSGFSLLLLLGLWIVSCIILPKATTNLADKVYPSPSQFEFRKTIKDKVKKGIDGHNPSDVRLASLKQQVLDQYGVSTIEELPVNWSGIAMQAGEEYTDQVYDSEFSKIEEIFKRQNRLSEWAGFVNPYLAVRNLSMALAGTDFEHHIAFARAAENYRRAFVKKMNKDMEVNHKPGVGYGDYNVGMEMWASIEPFSYQLPSTGTILSNQWRSITALVFWLVILFFLANIYAPKISKL</sequence>
<evidence type="ECO:0000313" key="2">
    <source>
        <dbReference type="EMBL" id="MDN5210416.1"/>
    </source>
</evidence>
<dbReference type="PANTHER" id="PTHR43471:SF1">
    <property type="entry name" value="ABC TRANSPORTER PERMEASE PROTEIN NOSY-RELATED"/>
    <property type="match status" value="1"/>
</dbReference>
<feature type="transmembrane region" description="Helical" evidence="1">
    <location>
        <begin position="217"/>
        <end position="237"/>
    </location>
</feature>
<dbReference type="RefSeq" id="WP_346755760.1">
    <property type="nucleotide sequence ID" value="NZ_JAUJEB010000001.1"/>
</dbReference>
<keyword evidence="3" id="KW-1185">Reference proteome</keyword>
<comment type="caution">
    <text evidence="2">The sequence shown here is derived from an EMBL/GenBank/DDBJ whole genome shotgun (WGS) entry which is preliminary data.</text>
</comment>
<evidence type="ECO:0000313" key="3">
    <source>
        <dbReference type="Proteomes" id="UP001172083"/>
    </source>
</evidence>
<dbReference type="InterPro" id="IPR021913">
    <property type="entry name" value="DUF3526"/>
</dbReference>
<dbReference type="EMBL" id="JAUJEB010000001">
    <property type="protein sequence ID" value="MDN5210416.1"/>
    <property type="molecule type" value="Genomic_DNA"/>
</dbReference>
<feature type="transmembrane region" description="Helical" evidence="1">
    <location>
        <begin position="21"/>
        <end position="40"/>
    </location>
</feature>
<evidence type="ECO:0000256" key="1">
    <source>
        <dbReference type="SAM" id="Phobius"/>
    </source>
</evidence>
<feature type="transmembrane region" description="Helical" evidence="1">
    <location>
        <begin position="176"/>
        <end position="197"/>
    </location>
</feature>
<dbReference type="Pfam" id="PF12730">
    <property type="entry name" value="ABC2_membrane_4"/>
    <property type="match status" value="1"/>
</dbReference>
<feature type="transmembrane region" description="Helical" evidence="1">
    <location>
        <begin position="447"/>
        <end position="468"/>
    </location>
</feature>
<protein>
    <submittedName>
        <fullName evidence="2">DUF3526 domain-containing protein</fullName>
    </submittedName>
</protein>
<gene>
    <name evidence="2" type="ORF">QQ020_00105</name>
</gene>
<proteinExistence type="predicted"/>
<dbReference type="Proteomes" id="UP001172083">
    <property type="component" value="Unassembled WGS sequence"/>
</dbReference>
<dbReference type="PANTHER" id="PTHR43471">
    <property type="entry name" value="ABC TRANSPORTER PERMEASE"/>
    <property type="match status" value="1"/>
</dbReference>
<reference evidence="2" key="1">
    <citation type="submission" date="2023-06" db="EMBL/GenBank/DDBJ databases">
        <title>Genomic of Agaribacillus aureum.</title>
        <authorList>
            <person name="Wang G."/>
        </authorList>
    </citation>
    <scope>NUCLEOTIDE SEQUENCE</scope>
    <source>
        <strain evidence="2">BMA12</strain>
    </source>
</reference>
<organism evidence="2 3">
    <name type="scientific">Agaribacillus aureus</name>
    <dbReference type="NCBI Taxonomy" id="3051825"/>
    <lineage>
        <taxon>Bacteria</taxon>
        <taxon>Pseudomonadati</taxon>
        <taxon>Bacteroidota</taxon>
        <taxon>Cytophagia</taxon>
        <taxon>Cytophagales</taxon>
        <taxon>Splendidivirgaceae</taxon>
        <taxon>Agaribacillus</taxon>
    </lineage>
</organism>
<name>A0ABT8L036_9BACT</name>
<keyword evidence="1" id="KW-0472">Membrane</keyword>
<keyword evidence="1" id="KW-0812">Transmembrane</keyword>
<accession>A0ABT8L036</accession>